<accession>A0A1G4JC78</accession>
<evidence type="ECO:0000313" key="8">
    <source>
        <dbReference type="Proteomes" id="UP000190274"/>
    </source>
</evidence>
<feature type="transmembrane region" description="Helical" evidence="6">
    <location>
        <begin position="74"/>
        <end position="94"/>
    </location>
</feature>
<comment type="subcellular location">
    <subcellularLocation>
        <location evidence="1">Membrane</location>
        <topology evidence="1">Multi-pass membrane protein</topology>
    </subcellularLocation>
</comment>
<evidence type="ECO:0000256" key="1">
    <source>
        <dbReference type="ARBA" id="ARBA00004141"/>
    </source>
</evidence>
<dbReference type="OrthoDB" id="262547at2759"/>
<keyword evidence="2 6" id="KW-0812">Transmembrane</keyword>
<evidence type="ECO:0000256" key="4">
    <source>
        <dbReference type="ARBA" id="ARBA00023136"/>
    </source>
</evidence>
<evidence type="ECO:0000313" key="7">
    <source>
        <dbReference type="EMBL" id="SCU87481.1"/>
    </source>
</evidence>
<feature type="transmembrane region" description="Helical" evidence="6">
    <location>
        <begin position="44"/>
        <end position="62"/>
    </location>
</feature>
<dbReference type="InterPro" id="IPR003689">
    <property type="entry name" value="ZIP"/>
</dbReference>
<dbReference type="Proteomes" id="UP000190274">
    <property type="component" value="Chromosome E"/>
</dbReference>
<feature type="transmembrane region" description="Helical" evidence="6">
    <location>
        <begin position="442"/>
        <end position="464"/>
    </location>
</feature>
<gene>
    <name evidence="7" type="ORF">LADA_0E04258G</name>
</gene>
<dbReference type="GO" id="GO:0005385">
    <property type="term" value="F:zinc ion transmembrane transporter activity"/>
    <property type="evidence" value="ECO:0007669"/>
    <property type="project" value="EnsemblFungi"/>
</dbReference>
<feature type="compositionally biased region" description="Basic and acidic residues" evidence="5">
    <location>
        <begin position="144"/>
        <end position="161"/>
    </location>
</feature>
<feature type="region of interest" description="Disordered" evidence="5">
    <location>
        <begin position="108"/>
        <end position="161"/>
    </location>
</feature>
<dbReference type="GO" id="GO:0000329">
    <property type="term" value="C:fungal-type vacuole membrane"/>
    <property type="evidence" value="ECO:0007669"/>
    <property type="project" value="EnsemblFungi"/>
</dbReference>
<dbReference type="PANTHER" id="PTHR11040:SF210">
    <property type="entry name" value="ZINC-REGULATED TRANSPORTER 3"/>
    <property type="match status" value="1"/>
</dbReference>
<dbReference type="AlphaFoldDB" id="A0A1G4JC78"/>
<keyword evidence="4 6" id="KW-0472">Membrane</keyword>
<feature type="transmembrane region" description="Helical" evidence="6">
    <location>
        <begin position="335"/>
        <end position="358"/>
    </location>
</feature>
<protein>
    <submittedName>
        <fullName evidence="7">LADA_0E04258g1_1</fullName>
    </submittedName>
</protein>
<sequence>MLVPDLPRWLIFSAISSFLCILGSCCVPLFSMMFRKRSQMNSRLLNYGLSLSAGSMLATSLYKMLPTMETKHKWKIFLGFVIGVTLSFILNFVVHAYTSESLIHCSHGSDEDESMHTHEGVGTDGQIGVEPNTQLELDPPETSDQGHAEHRGTNGHRDDSKILQRSLLSPANSTTLRQKRSLIDFLARKPSNAGNCYGSMYCDTDMKPSRSTDPGRTKVTCQKDVTKDALNCPENAIGYDLENLSVYRANYYLHRKSPNEDSHHRGSEDSSSSPENSVAGNDHDHHHHIATPFSKLLSIGIQTCLVISLHKFPEGFIVFFTNNNEDDSRSFGISIFLSLAIHNFTEGFAMTLPLYAAFRTKWHAILLTAILGGGSQPLGALMGYLIFKQTGSQEINIEFLLSVTSGFLFVIALQMFQTAIGFSDSHHHHEVNELDEEDQPHTLATVCLQWCCLGAFLVLATGLFT</sequence>
<evidence type="ECO:0000256" key="5">
    <source>
        <dbReference type="SAM" id="MobiDB-lite"/>
    </source>
</evidence>
<feature type="compositionally biased region" description="Basic and acidic residues" evidence="5">
    <location>
        <begin position="257"/>
        <end position="268"/>
    </location>
</feature>
<keyword evidence="3 6" id="KW-1133">Transmembrane helix</keyword>
<organism evidence="7 8">
    <name type="scientific">Lachancea dasiensis</name>
    <dbReference type="NCBI Taxonomy" id="1072105"/>
    <lineage>
        <taxon>Eukaryota</taxon>
        <taxon>Fungi</taxon>
        <taxon>Dikarya</taxon>
        <taxon>Ascomycota</taxon>
        <taxon>Saccharomycotina</taxon>
        <taxon>Saccharomycetes</taxon>
        <taxon>Saccharomycetales</taxon>
        <taxon>Saccharomycetaceae</taxon>
        <taxon>Lachancea</taxon>
    </lineage>
</organism>
<feature type="transmembrane region" description="Helical" evidence="6">
    <location>
        <begin position="399"/>
        <end position="422"/>
    </location>
</feature>
<dbReference type="GO" id="GO:0006882">
    <property type="term" value="P:intracellular zinc ion homeostasis"/>
    <property type="evidence" value="ECO:0007669"/>
    <property type="project" value="EnsemblFungi"/>
</dbReference>
<evidence type="ECO:0000256" key="3">
    <source>
        <dbReference type="ARBA" id="ARBA00022989"/>
    </source>
</evidence>
<dbReference type="Pfam" id="PF02535">
    <property type="entry name" value="Zip"/>
    <property type="match status" value="1"/>
</dbReference>
<proteinExistence type="predicted"/>
<name>A0A1G4JC78_9SACH</name>
<evidence type="ECO:0000256" key="6">
    <source>
        <dbReference type="SAM" id="Phobius"/>
    </source>
</evidence>
<dbReference type="PANTHER" id="PTHR11040">
    <property type="entry name" value="ZINC/IRON TRANSPORTER"/>
    <property type="match status" value="1"/>
</dbReference>
<reference evidence="8" key="1">
    <citation type="submission" date="2016-03" db="EMBL/GenBank/DDBJ databases">
        <authorList>
            <person name="Devillers H."/>
        </authorList>
    </citation>
    <scope>NUCLEOTIDE SEQUENCE [LARGE SCALE GENOMIC DNA]</scope>
</reference>
<evidence type="ECO:0000256" key="2">
    <source>
        <dbReference type="ARBA" id="ARBA00022692"/>
    </source>
</evidence>
<dbReference type="STRING" id="1266660.A0A1G4JC78"/>
<keyword evidence="8" id="KW-1185">Reference proteome</keyword>
<feature type="region of interest" description="Disordered" evidence="5">
    <location>
        <begin position="257"/>
        <end position="284"/>
    </location>
</feature>
<feature type="transmembrane region" description="Helical" evidence="6">
    <location>
        <begin position="6"/>
        <end position="32"/>
    </location>
</feature>
<feature type="transmembrane region" description="Helical" evidence="6">
    <location>
        <begin position="364"/>
        <end position="387"/>
    </location>
</feature>
<dbReference type="EMBL" id="LT598455">
    <property type="protein sequence ID" value="SCU87481.1"/>
    <property type="molecule type" value="Genomic_DNA"/>
</dbReference>